<feature type="transmembrane region" description="Helical" evidence="1">
    <location>
        <begin position="263"/>
        <end position="283"/>
    </location>
</feature>
<dbReference type="WBParaSite" id="PTRK_0001184600.1">
    <property type="protein sequence ID" value="PTRK_0001184600.1"/>
    <property type="gene ID" value="PTRK_0001184600"/>
</dbReference>
<reference evidence="3" key="1">
    <citation type="submission" date="2017-02" db="UniProtKB">
        <authorList>
            <consortium name="WormBaseParasite"/>
        </authorList>
    </citation>
    <scope>IDENTIFICATION</scope>
</reference>
<protein>
    <submittedName>
        <fullName evidence="3">G_PROTEIN_RECEP_F1_2 domain-containing protein</fullName>
    </submittedName>
</protein>
<keyword evidence="1" id="KW-0812">Transmembrane</keyword>
<dbReference type="PANTHER" id="PTHR38614">
    <property type="entry name" value="PROTEIN CBG09954"/>
    <property type="match status" value="1"/>
</dbReference>
<feature type="transmembrane region" description="Helical" evidence="1">
    <location>
        <begin position="129"/>
        <end position="154"/>
    </location>
</feature>
<feature type="transmembrane region" description="Helical" evidence="1">
    <location>
        <begin position="174"/>
        <end position="200"/>
    </location>
</feature>
<evidence type="ECO:0000256" key="1">
    <source>
        <dbReference type="SAM" id="Phobius"/>
    </source>
</evidence>
<dbReference type="InterPro" id="IPR010601">
    <property type="entry name" value="DUF1182"/>
</dbReference>
<keyword evidence="1" id="KW-1133">Transmembrane helix</keyword>
<keyword evidence="2" id="KW-1185">Reference proteome</keyword>
<dbReference type="SUPFAM" id="SSF81321">
    <property type="entry name" value="Family A G protein-coupled receptor-like"/>
    <property type="match status" value="1"/>
</dbReference>
<name>A0A0N4ZTL9_PARTI</name>
<dbReference type="AlphaFoldDB" id="A0A0N4ZTL9"/>
<keyword evidence="1" id="KW-0472">Membrane</keyword>
<proteinExistence type="predicted"/>
<dbReference type="Gene3D" id="1.20.1070.10">
    <property type="entry name" value="Rhodopsin 7-helix transmembrane proteins"/>
    <property type="match status" value="1"/>
</dbReference>
<dbReference type="Proteomes" id="UP000038045">
    <property type="component" value="Unplaced"/>
</dbReference>
<feature type="transmembrane region" description="Helical" evidence="1">
    <location>
        <begin position="20"/>
        <end position="44"/>
    </location>
</feature>
<evidence type="ECO:0000313" key="3">
    <source>
        <dbReference type="WBParaSite" id="PTRK_0001184600.1"/>
    </source>
</evidence>
<evidence type="ECO:0000313" key="2">
    <source>
        <dbReference type="Proteomes" id="UP000038045"/>
    </source>
</evidence>
<accession>A0A0N4ZTL9</accession>
<feature type="transmembrane region" description="Helical" evidence="1">
    <location>
        <begin position="65"/>
        <end position="84"/>
    </location>
</feature>
<feature type="transmembrane region" description="Helical" evidence="1">
    <location>
        <begin position="96"/>
        <end position="117"/>
    </location>
</feature>
<sequence>MQLLNYTSIWNPCNPDYYYAAIEIICLLIPALLPNIYFFKLAIYQKLFKNRPILRYTIIIQTTQYIFSTIFTLSITLLYFYSAVNGNEIHMVSCSLLRALQQLFIFSLSSTPFIIAIIRNFSVTKRKHLNILVIFALAIILNTPTLIVLYEFFFSKTMIIDHEICGKIIEVENMTLVLVNILCIAAYPFLGFVTNILTYFSLKKQYSRMLRNSRFKQEKDVILNLSIQSIIPLVSQAPMLILLLLSYINRWQYEYYLWRITDFIYYTHFIYVIFLSTIFIEEIRSHIIPQFKRNDTHVYSSVLKMNDHT</sequence>
<dbReference type="PANTHER" id="PTHR38614:SF1">
    <property type="entry name" value="G_PROTEIN_RECEP_F1_2 DOMAIN-CONTAINING PROTEIN"/>
    <property type="match status" value="1"/>
</dbReference>
<organism evidence="2 3">
    <name type="scientific">Parastrongyloides trichosuri</name>
    <name type="common">Possum-specific nematode worm</name>
    <dbReference type="NCBI Taxonomy" id="131310"/>
    <lineage>
        <taxon>Eukaryota</taxon>
        <taxon>Metazoa</taxon>
        <taxon>Ecdysozoa</taxon>
        <taxon>Nematoda</taxon>
        <taxon>Chromadorea</taxon>
        <taxon>Rhabditida</taxon>
        <taxon>Tylenchina</taxon>
        <taxon>Panagrolaimomorpha</taxon>
        <taxon>Strongyloidoidea</taxon>
        <taxon>Strongyloididae</taxon>
        <taxon>Parastrongyloides</taxon>
    </lineage>
</organism>
<feature type="transmembrane region" description="Helical" evidence="1">
    <location>
        <begin position="221"/>
        <end position="248"/>
    </location>
</feature>